<dbReference type="RefSeq" id="WP_089252737.1">
    <property type="nucleotide sequence ID" value="NZ_FZPH01000010.1"/>
</dbReference>
<dbReference type="InterPro" id="IPR041347">
    <property type="entry name" value="MftR_C"/>
</dbReference>
<keyword evidence="2 4" id="KW-0238">DNA-binding</keyword>
<evidence type="ECO:0000313" key="7">
    <source>
        <dbReference type="Proteomes" id="UP000198362"/>
    </source>
</evidence>
<feature type="domain" description="HTH tetR-type" evidence="5">
    <location>
        <begin position="17"/>
        <end position="77"/>
    </location>
</feature>
<evidence type="ECO:0000256" key="4">
    <source>
        <dbReference type="PROSITE-ProRule" id="PRU00335"/>
    </source>
</evidence>
<evidence type="ECO:0000256" key="1">
    <source>
        <dbReference type="ARBA" id="ARBA00023015"/>
    </source>
</evidence>
<name>A0A239NV13_9ACTN</name>
<dbReference type="Proteomes" id="UP000198362">
    <property type="component" value="Unassembled WGS sequence"/>
</dbReference>
<protein>
    <submittedName>
        <fullName evidence="6">DNA-binding transcriptional regulator, AcrR family</fullName>
    </submittedName>
</protein>
<feature type="DNA-binding region" description="H-T-H motif" evidence="4">
    <location>
        <begin position="40"/>
        <end position="59"/>
    </location>
</feature>
<dbReference type="Gene3D" id="1.10.357.10">
    <property type="entry name" value="Tetracycline Repressor, domain 2"/>
    <property type="match status" value="1"/>
</dbReference>
<dbReference type="Pfam" id="PF00440">
    <property type="entry name" value="TetR_N"/>
    <property type="match status" value="1"/>
</dbReference>
<dbReference type="SUPFAM" id="SSF46689">
    <property type="entry name" value="Homeodomain-like"/>
    <property type="match status" value="1"/>
</dbReference>
<keyword evidence="3" id="KW-0804">Transcription</keyword>
<evidence type="ECO:0000256" key="2">
    <source>
        <dbReference type="ARBA" id="ARBA00023125"/>
    </source>
</evidence>
<dbReference type="PRINTS" id="PR00455">
    <property type="entry name" value="HTHTETR"/>
</dbReference>
<evidence type="ECO:0000256" key="3">
    <source>
        <dbReference type="ARBA" id="ARBA00023163"/>
    </source>
</evidence>
<evidence type="ECO:0000259" key="5">
    <source>
        <dbReference type="PROSITE" id="PS50977"/>
    </source>
</evidence>
<dbReference type="OrthoDB" id="956698at2"/>
<dbReference type="InterPro" id="IPR001647">
    <property type="entry name" value="HTH_TetR"/>
</dbReference>
<keyword evidence="7" id="KW-1185">Reference proteome</keyword>
<dbReference type="PANTHER" id="PTHR30055:SF238">
    <property type="entry name" value="MYCOFACTOCIN BIOSYNTHESIS TRANSCRIPTIONAL REGULATOR MFTR-RELATED"/>
    <property type="match status" value="1"/>
</dbReference>
<gene>
    <name evidence="6" type="ORF">SAMN05421812_110264</name>
</gene>
<dbReference type="Gene3D" id="1.10.10.60">
    <property type="entry name" value="Homeodomain-like"/>
    <property type="match status" value="1"/>
</dbReference>
<dbReference type="AlphaFoldDB" id="A0A239NV13"/>
<dbReference type="GO" id="GO:0003700">
    <property type="term" value="F:DNA-binding transcription factor activity"/>
    <property type="evidence" value="ECO:0007669"/>
    <property type="project" value="TreeGrafter"/>
</dbReference>
<dbReference type="Pfam" id="PF17754">
    <property type="entry name" value="TetR_C_14"/>
    <property type="match status" value="1"/>
</dbReference>
<accession>A0A239NV13</accession>
<dbReference type="PROSITE" id="PS50977">
    <property type="entry name" value="HTH_TETR_2"/>
    <property type="match status" value="1"/>
</dbReference>
<dbReference type="PANTHER" id="PTHR30055">
    <property type="entry name" value="HTH-TYPE TRANSCRIPTIONAL REGULATOR RUTR"/>
    <property type="match status" value="1"/>
</dbReference>
<sequence>MPAEQEVGLGLRERKKLRTRATIREQAMRLFAEKGYGETTVEQIAEAAEISPSTFFRYFPSKEQLVLVDDLDPIMIRSFQEQPADLPVLTALRRSMERAFTDMSPEQFDREQARQKLIRSVPELRAAQLDELQRTIKMLADGVAERLGRPAGDIESRAFAGAVVGTILGVLDDEHVFSLDRMGRALDLFEAGFPFDKS</sequence>
<keyword evidence="1" id="KW-0805">Transcription regulation</keyword>
<dbReference type="InterPro" id="IPR050109">
    <property type="entry name" value="HTH-type_TetR-like_transc_reg"/>
</dbReference>
<dbReference type="InterPro" id="IPR009057">
    <property type="entry name" value="Homeodomain-like_sf"/>
</dbReference>
<dbReference type="GO" id="GO:0000976">
    <property type="term" value="F:transcription cis-regulatory region binding"/>
    <property type="evidence" value="ECO:0007669"/>
    <property type="project" value="TreeGrafter"/>
</dbReference>
<proteinExistence type="predicted"/>
<evidence type="ECO:0000313" key="6">
    <source>
        <dbReference type="EMBL" id="SNT58174.1"/>
    </source>
</evidence>
<organism evidence="6 7">
    <name type="scientific">Asanoa hainanensis</name>
    <dbReference type="NCBI Taxonomy" id="560556"/>
    <lineage>
        <taxon>Bacteria</taxon>
        <taxon>Bacillati</taxon>
        <taxon>Actinomycetota</taxon>
        <taxon>Actinomycetes</taxon>
        <taxon>Micromonosporales</taxon>
        <taxon>Micromonosporaceae</taxon>
        <taxon>Asanoa</taxon>
    </lineage>
</organism>
<reference evidence="6 7" key="1">
    <citation type="submission" date="2017-06" db="EMBL/GenBank/DDBJ databases">
        <authorList>
            <person name="Kim H.J."/>
            <person name="Triplett B.A."/>
        </authorList>
    </citation>
    <scope>NUCLEOTIDE SEQUENCE [LARGE SCALE GENOMIC DNA]</scope>
    <source>
        <strain evidence="6 7">CGMCC 4.5593</strain>
    </source>
</reference>
<dbReference type="EMBL" id="FZPH01000010">
    <property type="protein sequence ID" value="SNT58174.1"/>
    <property type="molecule type" value="Genomic_DNA"/>
</dbReference>